<evidence type="ECO:0000313" key="3">
    <source>
        <dbReference type="Proteomes" id="UP000292781"/>
    </source>
</evidence>
<dbReference type="OrthoDB" id="8451466at2"/>
<gene>
    <name evidence="2" type="ORF">EYW49_21920</name>
</gene>
<dbReference type="RefSeq" id="WP_131311762.1">
    <property type="nucleotide sequence ID" value="NZ_SJFN01000057.1"/>
</dbReference>
<organism evidence="2 3">
    <name type="scientific">Siculibacillus lacustris</name>
    <dbReference type="NCBI Taxonomy" id="1549641"/>
    <lineage>
        <taxon>Bacteria</taxon>
        <taxon>Pseudomonadati</taxon>
        <taxon>Pseudomonadota</taxon>
        <taxon>Alphaproteobacteria</taxon>
        <taxon>Hyphomicrobiales</taxon>
        <taxon>Ancalomicrobiaceae</taxon>
        <taxon>Siculibacillus</taxon>
    </lineage>
</organism>
<keyword evidence="3" id="KW-1185">Reference proteome</keyword>
<evidence type="ECO:0000313" key="2">
    <source>
        <dbReference type="EMBL" id="TBW32601.1"/>
    </source>
</evidence>
<reference evidence="2 3" key="1">
    <citation type="submission" date="2019-02" db="EMBL/GenBank/DDBJ databases">
        <title>Siculibacillus lacustris gen. nov., sp. nov., a new rosette-forming bacterium isolated from a freshwater crater lake (Lake St. Ana, Romania).</title>
        <authorList>
            <person name="Felfoldi T."/>
            <person name="Marton Z."/>
            <person name="Szabo A."/>
            <person name="Mentes A."/>
            <person name="Boka K."/>
            <person name="Marialigeti K."/>
            <person name="Mathe I."/>
            <person name="Koncz M."/>
            <person name="Schumann P."/>
            <person name="Toth E."/>
        </authorList>
    </citation>
    <scope>NUCLEOTIDE SEQUENCE [LARGE SCALE GENOMIC DNA]</scope>
    <source>
        <strain evidence="2 3">SA-279</strain>
    </source>
</reference>
<dbReference type="EMBL" id="SJFN01000057">
    <property type="protein sequence ID" value="TBW32601.1"/>
    <property type="molecule type" value="Genomic_DNA"/>
</dbReference>
<sequence length="66" mass="7199">MSEESESAARVITVALKELVRIANEGNLPMLAYMLDMALVEAKAQEGSSAQQTASVISLDFRSRRN</sequence>
<evidence type="ECO:0000256" key="1">
    <source>
        <dbReference type="SAM" id="MobiDB-lite"/>
    </source>
</evidence>
<feature type="compositionally biased region" description="Polar residues" evidence="1">
    <location>
        <begin position="46"/>
        <end position="56"/>
    </location>
</feature>
<dbReference type="AlphaFoldDB" id="A0A4Q9VDE9"/>
<dbReference type="Proteomes" id="UP000292781">
    <property type="component" value="Unassembled WGS sequence"/>
</dbReference>
<comment type="caution">
    <text evidence="2">The sequence shown here is derived from an EMBL/GenBank/DDBJ whole genome shotgun (WGS) entry which is preliminary data.</text>
</comment>
<protein>
    <submittedName>
        <fullName evidence="2">Uncharacterized protein</fullName>
    </submittedName>
</protein>
<proteinExistence type="predicted"/>
<name>A0A4Q9VDE9_9HYPH</name>
<accession>A0A4Q9VDE9</accession>
<feature type="region of interest" description="Disordered" evidence="1">
    <location>
        <begin position="46"/>
        <end position="66"/>
    </location>
</feature>